<dbReference type="GO" id="GO:0004239">
    <property type="term" value="F:initiator methionyl aminopeptidase activity"/>
    <property type="evidence" value="ECO:0007669"/>
    <property type="project" value="UniProtKB-UniRule"/>
</dbReference>
<dbReference type="InterPro" id="IPR001714">
    <property type="entry name" value="Pept_M24_MAP"/>
</dbReference>
<evidence type="ECO:0000256" key="1">
    <source>
        <dbReference type="ARBA" id="ARBA00022438"/>
    </source>
</evidence>
<keyword evidence="2 5" id="KW-0645">Protease</keyword>
<feature type="binding site" evidence="5">
    <location>
        <position position="252"/>
    </location>
    <ligand>
        <name>substrate</name>
    </ligand>
</feature>
<sequence>MFRVPSQILRRAYHSGPSRFGSYPLLSSSSAITSYPEPLPVPDHIRRPQYVPGNFFTAPWGEHNTPDMGIDNAVEGARITLGSKEERGVRMACKVAADILKRAGDDIVKPGITTAQVDKAIHEMIIEHGAYPSPLGYSNYPKSCTTSVNNVIVHGIPDDRPLHPQDIINIDLTIYLDGYHGDTSATFVLPEVDKLGRELVSATQEALDLGIRACKPGVQISEIGKVIGEFSKRHGFSVNSQISGHGIGKVFHQPPWIFHDVNSEPGKMMPGDCFTIEPCLVQGVNARGDIWDDGWTLATETGARAAQFEHQVLITDDGVEILSI</sequence>
<evidence type="ECO:0000256" key="6">
    <source>
        <dbReference type="RuleBase" id="RU003653"/>
    </source>
</evidence>
<dbReference type="GO" id="GO:0006508">
    <property type="term" value="P:proteolysis"/>
    <property type="evidence" value="ECO:0007669"/>
    <property type="project" value="UniProtKB-KW"/>
</dbReference>
<comment type="cofactor">
    <cofactor evidence="5">
        <name>Co(2+)</name>
        <dbReference type="ChEBI" id="CHEBI:48828"/>
    </cofactor>
    <cofactor evidence="5">
        <name>Zn(2+)</name>
        <dbReference type="ChEBI" id="CHEBI:29105"/>
    </cofactor>
    <cofactor evidence="5">
        <name>Mn(2+)</name>
        <dbReference type="ChEBI" id="CHEBI:29035"/>
    </cofactor>
    <cofactor evidence="5">
        <name>Fe(2+)</name>
        <dbReference type="ChEBI" id="CHEBI:29033"/>
    </cofactor>
    <text evidence="5">Binds 2 divalent metal cations per subunit. Has a high-affinity and a low affinity metal-binding site. The true nature of the physiological cofactor is under debate. The enzyme is active with cobalt, zinc, manganese or divalent iron ions. Most likely, methionine aminopeptidases function as mononuclear Fe(2+)-metalloproteases under physiological conditions, and the catalytically relevant metal-binding site has been assigned to the histidine-containing high-affinity site.</text>
</comment>
<feature type="binding site" evidence="5">
    <location>
        <position position="309"/>
    </location>
    <ligand>
        <name>a divalent metal cation</name>
        <dbReference type="ChEBI" id="CHEBI:60240"/>
        <label>2</label>
        <note>catalytic</note>
    </ligand>
</feature>
<feature type="binding site" evidence="5">
    <location>
        <position position="154"/>
    </location>
    <ligand>
        <name>substrate</name>
    </ligand>
</feature>
<feature type="binding site" evidence="5">
    <location>
        <position position="171"/>
    </location>
    <ligand>
        <name>a divalent metal cation</name>
        <dbReference type="ChEBI" id="CHEBI:60240"/>
        <label>1</label>
    </ligand>
</feature>
<evidence type="ECO:0000256" key="2">
    <source>
        <dbReference type="ARBA" id="ARBA00022670"/>
    </source>
</evidence>
<dbReference type="Pfam" id="PF00557">
    <property type="entry name" value="Peptidase_M24"/>
    <property type="match status" value="1"/>
</dbReference>
<feature type="domain" description="Peptidase M24" evidence="7">
    <location>
        <begin position="89"/>
        <end position="316"/>
    </location>
</feature>
<gene>
    <name evidence="8" type="ORF">C361_00280</name>
</gene>
<dbReference type="Proteomes" id="UP000199727">
    <property type="component" value="Unassembled WGS sequence"/>
</dbReference>
<dbReference type="InterPro" id="IPR002467">
    <property type="entry name" value="Pept_M24A_MAP1"/>
</dbReference>
<dbReference type="GO" id="GO:0046872">
    <property type="term" value="F:metal ion binding"/>
    <property type="evidence" value="ECO:0007669"/>
    <property type="project" value="UniProtKB-UniRule"/>
</dbReference>
<evidence type="ECO:0000256" key="5">
    <source>
        <dbReference type="HAMAP-Rule" id="MF_03174"/>
    </source>
</evidence>
<dbReference type="SUPFAM" id="SSF55920">
    <property type="entry name" value="Creatinase/aminopeptidase"/>
    <property type="match status" value="1"/>
</dbReference>
<protein>
    <recommendedName>
        <fullName evidence="6">Methionine aminopeptidase</fullName>
        <ecNumber evidence="6">3.4.11.18</ecNumber>
    </recommendedName>
</protein>
<feature type="binding site" evidence="5">
    <location>
        <position position="277"/>
    </location>
    <ligand>
        <name>a divalent metal cation</name>
        <dbReference type="ChEBI" id="CHEBI:60240"/>
        <label>2</label>
        <note>catalytic</note>
    </ligand>
</feature>
<feature type="binding site" evidence="5">
    <location>
        <position position="245"/>
    </location>
    <ligand>
        <name>a divalent metal cation</name>
        <dbReference type="ChEBI" id="CHEBI:60240"/>
        <label>2</label>
        <note>catalytic</note>
    </ligand>
</feature>
<proteinExistence type="inferred from homology"/>
<dbReference type="PANTHER" id="PTHR43330:SF8">
    <property type="entry name" value="METHIONINE AMINOPEPTIDASE 1D, MITOCHONDRIAL"/>
    <property type="match status" value="1"/>
</dbReference>
<feature type="binding site" evidence="5">
    <location>
        <position position="182"/>
    </location>
    <ligand>
        <name>a divalent metal cation</name>
        <dbReference type="ChEBI" id="CHEBI:60240"/>
        <label>1</label>
    </ligand>
</feature>
<keyword evidence="3 5" id="KW-0479">Metal-binding</keyword>
<evidence type="ECO:0000259" key="7">
    <source>
        <dbReference type="Pfam" id="PF00557"/>
    </source>
</evidence>
<dbReference type="CDD" id="cd01086">
    <property type="entry name" value="MetAP1"/>
    <property type="match status" value="1"/>
</dbReference>
<feature type="binding site" evidence="5">
    <location>
        <position position="309"/>
    </location>
    <ligand>
        <name>a divalent metal cation</name>
        <dbReference type="ChEBI" id="CHEBI:60240"/>
        <label>1</label>
    </ligand>
</feature>
<dbReference type="NCBIfam" id="TIGR00500">
    <property type="entry name" value="met_pdase_I"/>
    <property type="match status" value="1"/>
</dbReference>
<evidence type="ECO:0000313" key="8">
    <source>
        <dbReference type="EMBL" id="OXG29846.1"/>
    </source>
</evidence>
<evidence type="ECO:0000313" key="9">
    <source>
        <dbReference type="Proteomes" id="UP000199727"/>
    </source>
</evidence>
<accession>A0A854QPK5</accession>
<dbReference type="Gene3D" id="3.90.230.10">
    <property type="entry name" value="Creatinase/methionine aminopeptidase superfamily"/>
    <property type="match status" value="1"/>
</dbReference>
<dbReference type="InterPro" id="IPR036005">
    <property type="entry name" value="Creatinase/aminopeptidase-like"/>
</dbReference>
<dbReference type="InterPro" id="IPR000994">
    <property type="entry name" value="Pept_M24"/>
</dbReference>
<dbReference type="PRINTS" id="PR00599">
    <property type="entry name" value="MAPEPTIDASE"/>
</dbReference>
<dbReference type="AlphaFoldDB" id="A0A854QPK5"/>
<evidence type="ECO:0000256" key="3">
    <source>
        <dbReference type="ARBA" id="ARBA00022723"/>
    </source>
</evidence>
<dbReference type="OrthoDB" id="3209743at2759"/>
<dbReference type="GO" id="GO:0070006">
    <property type="term" value="F:metalloaminopeptidase activity"/>
    <property type="evidence" value="ECO:0007669"/>
    <property type="project" value="UniProtKB-UniRule"/>
</dbReference>
<comment type="caution">
    <text evidence="8">The sequence shown here is derived from an EMBL/GenBank/DDBJ whole genome shotgun (WGS) entry which is preliminary data.</text>
</comment>
<keyword evidence="4 5" id="KW-0378">Hydrolase</keyword>
<dbReference type="EC" id="3.4.11.18" evidence="6"/>
<comment type="function">
    <text evidence="6">Cotranslationally removes the N-terminal methionine from nascent proteins. The N-terminal methionine is often cleaved when the second residue in the primary sequence is small and uncharged (Met-Ala-, Cys, Gly, Pro, Ser, Thr, or Val).</text>
</comment>
<reference evidence="8 9" key="1">
    <citation type="submission" date="2017-06" db="EMBL/GenBank/DDBJ databases">
        <title>Global population genomics of the pathogenic fungus Cryptococcus neoformans var. grubii.</title>
        <authorList>
            <person name="Cuomo C."/>
            <person name="Litvintseva A."/>
            <person name="Chen Y."/>
            <person name="Young S."/>
            <person name="Zeng Q."/>
            <person name="Chapman S."/>
            <person name="Gujja S."/>
            <person name="Saif S."/>
            <person name="Birren B."/>
        </authorList>
    </citation>
    <scope>NUCLEOTIDE SEQUENCE [LARGE SCALE GENOMIC DNA]</scope>
    <source>
        <strain evidence="8 9">Tu259-1</strain>
    </source>
</reference>
<feature type="binding site" evidence="5">
    <location>
        <position position="182"/>
    </location>
    <ligand>
        <name>a divalent metal cation</name>
        <dbReference type="ChEBI" id="CHEBI:60240"/>
        <label>2</label>
        <note>catalytic</note>
    </ligand>
</feature>
<organism evidence="8 9">
    <name type="scientific">Cryptococcus neoformans Tu259-1</name>
    <dbReference type="NCBI Taxonomy" id="1230072"/>
    <lineage>
        <taxon>Eukaryota</taxon>
        <taxon>Fungi</taxon>
        <taxon>Dikarya</taxon>
        <taxon>Basidiomycota</taxon>
        <taxon>Agaricomycotina</taxon>
        <taxon>Tremellomycetes</taxon>
        <taxon>Tremellales</taxon>
        <taxon>Cryptococcaceae</taxon>
        <taxon>Cryptococcus</taxon>
        <taxon>Cryptococcus neoformans species complex</taxon>
    </lineage>
</organism>
<evidence type="ECO:0000256" key="4">
    <source>
        <dbReference type="ARBA" id="ARBA00022801"/>
    </source>
</evidence>
<dbReference type="PANTHER" id="PTHR43330">
    <property type="entry name" value="METHIONINE AMINOPEPTIDASE"/>
    <property type="match status" value="1"/>
</dbReference>
<name>A0A854QPK5_CRYNE</name>
<comment type="catalytic activity">
    <reaction evidence="5 6">
        <text>Release of N-terminal amino acids, preferentially methionine, from peptides and arylamides.</text>
        <dbReference type="EC" id="3.4.11.18"/>
    </reaction>
</comment>
<dbReference type="EMBL" id="AMKT01000007">
    <property type="protein sequence ID" value="OXG29846.1"/>
    <property type="molecule type" value="Genomic_DNA"/>
</dbReference>
<comment type="similarity">
    <text evidence="5">Belongs to the peptidase M24A family. Methionine aminopeptidase type 1 subfamily.</text>
</comment>
<dbReference type="HAMAP" id="MF_01974">
    <property type="entry name" value="MetAP_1"/>
    <property type="match status" value="1"/>
</dbReference>
<keyword evidence="1 5" id="KW-0031">Aminopeptidase</keyword>